<organism evidence="2 3">
    <name type="scientific">Polarella glacialis</name>
    <name type="common">Dinoflagellate</name>
    <dbReference type="NCBI Taxonomy" id="89957"/>
    <lineage>
        <taxon>Eukaryota</taxon>
        <taxon>Sar</taxon>
        <taxon>Alveolata</taxon>
        <taxon>Dinophyceae</taxon>
        <taxon>Suessiales</taxon>
        <taxon>Suessiaceae</taxon>
        <taxon>Polarella</taxon>
    </lineage>
</organism>
<accession>A0A813J7U9</accession>
<reference evidence="2" key="1">
    <citation type="submission" date="2021-02" db="EMBL/GenBank/DDBJ databases">
        <authorList>
            <person name="Dougan E. K."/>
            <person name="Rhodes N."/>
            <person name="Thang M."/>
            <person name="Chan C."/>
        </authorList>
    </citation>
    <scope>NUCLEOTIDE SEQUENCE</scope>
</reference>
<feature type="non-terminal residue" evidence="2">
    <location>
        <position position="230"/>
    </location>
</feature>
<dbReference type="Proteomes" id="UP000626109">
    <property type="component" value="Unassembled WGS sequence"/>
</dbReference>
<dbReference type="AlphaFoldDB" id="A0A813J7U9"/>
<protein>
    <submittedName>
        <fullName evidence="2">Uncharacterized protein</fullName>
    </submittedName>
</protein>
<gene>
    <name evidence="2" type="ORF">PGLA2088_LOCUS16971</name>
</gene>
<name>A0A813J7U9_POLGL</name>
<comment type="caution">
    <text evidence="2">The sequence shown here is derived from an EMBL/GenBank/DDBJ whole genome shotgun (WGS) entry which is preliminary data.</text>
</comment>
<keyword evidence="1" id="KW-0175">Coiled coil</keyword>
<evidence type="ECO:0000313" key="2">
    <source>
        <dbReference type="EMBL" id="CAE8668621.1"/>
    </source>
</evidence>
<proteinExistence type="predicted"/>
<dbReference type="EMBL" id="CAJNNW010021906">
    <property type="protein sequence ID" value="CAE8668621.1"/>
    <property type="molecule type" value="Genomic_DNA"/>
</dbReference>
<evidence type="ECO:0000256" key="1">
    <source>
        <dbReference type="SAM" id="Coils"/>
    </source>
</evidence>
<evidence type="ECO:0000313" key="3">
    <source>
        <dbReference type="Proteomes" id="UP000626109"/>
    </source>
</evidence>
<sequence length="230" mass="26378">RQRLEELKHFRRHLVDTGAVTGLVKMYKHAIKTEMRLDNPKLVKEFIATYADGNPDSEEIETLSRENATLQEYNEVMEGQVDELTQEVERQQRRNVARKLWSLIASDKPELTLDEFFKSICGQQVEKSTGEVLVNLLRPMQYEGSQASSSTISKDVFSNLVVEFPEEIKNWIDVEFFPRFTGEPPFQKELMEAIQASDLLPYDTNLISDAVKLDPHLIVFLEAVAEASRG</sequence>
<feature type="coiled-coil region" evidence="1">
    <location>
        <begin position="60"/>
        <end position="94"/>
    </location>
</feature>